<name>A0ABW0FEB8_9MICO</name>
<evidence type="ECO:0000256" key="4">
    <source>
        <dbReference type="ARBA" id="ARBA00023172"/>
    </source>
</evidence>
<evidence type="ECO:0000256" key="2">
    <source>
        <dbReference type="ARBA" id="ARBA00009840"/>
    </source>
</evidence>
<dbReference type="Pfam" id="PF02646">
    <property type="entry name" value="RmuC"/>
    <property type="match status" value="1"/>
</dbReference>
<comment type="caution">
    <text evidence="5">The sequence shown here is derived from an EMBL/GenBank/DDBJ whole genome shotgun (WGS) entry which is preliminary data.</text>
</comment>
<protein>
    <submittedName>
        <fullName evidence="5">DNA recombination protein RmuC</fullName>
    </submittedName>
</protein>
<keyword evidence="3" id="KW-0175">Coiled coil</keyword>
<sequence>MTGTQMLLLGIALGAALGAVVSWLVMRERVRTLDQQQRAGTDASGHLLRLADERHERDVARRDAAEEEREVELQRTLAPITTTLAHLERSLARSEAARLEAEGALRSHLAQLAQRAQSLETGTSALTAALRAPTARGRWGEVQLRRIVEAAGMLEHVDFTEQLAGTRADGNAGQRPDLVVHLSGDRHVVIDAKAPMDAYLDATEETDPVRASTRRKAHAKALRHHVGVISSKAYWKALGDTPEFTVLFVPSDGVLAAALETDPTLLDDAFSKDVVIASPATLVALLRTVAHTWRTDALNRDAREVLDAGRELHHRLGTFTGHLGKVGRSLDSSVAAFNEAVGSLQTRVMVTARRFEDLGLTGTAVDEVDQLTRRARTLEEAEIADLAAPASAPKSLPSRENRAG</sequence>
<accession>A0ABW0FEB8</accession>
<comment type="similarity">
    <text evidence="2">Belongs to the RmuC family.</text>
</comment>
<dbReference type="RefSeq" id="WP_226851068.1">
    <property type="nucleotide sequence ID" value="NZ_BAAAIR010000048.1"/>
</dbReference>
<evidence type="ECO:0000256" key="1">
    <source>
        <dbReference type="ARBA" id="ARBA00003416"/>
    </source>
</evidence>
<gene>
    <name evidence="5" type="ORF">ACFPK8_05405</name>
</gene>
<organism evidence="5 6">
    <name type="scientific">Brachybacterium tyrofermentans</name>
    <dbReference type="NCBI Taxonomy" id="47848"/>
    <lineage>
        <taxon>Bacteria</taxon>
        <taxon>Bacillati</taxon>
        <taxon>Actinomycetota</taxon>
        <taxon>Actinomycetes</taxon>
        <taxon>Micrococcales</taxon>
        <taxon>Dermabacteraceae</taxon>
        <taxon>Brachybacterium</taxon>
    </lineage>
</organism>
<evidence type="ECO:0000313" key="5">
    <source>
        <dbReference type="EMBL" id="MFC5296940.1"/>
    </source>
</evidence>
<dbReference type="GeneID" id="303298869"/>
<comment type="function">
    <text evidence="1">Involved in DNA recombination.</text>
</comment>
<dbReference type="Proteomes" id="UP001595937">
    <property type="component" value="Unassembled WGS sequence"/>
</dbReference>
<evidence type="ECO:0000256" key="3">
    <source>
        <dbReference type="ARBA" id="ARBA00023054"/>
    </source>
</evidence>
<dbReference type="PANTHER" id="PTHR30563">
    <property type="entry name" value="DNA RECOMBINATION PROTEIN RMUC"/>
    <property type="match status" value="1"/>
</dbReference>
<dbReference type="InterPro" id="IPR003798">
    <property type="entry name" value="DNA_recombination_RmuC"/>
</dbReference>
<dbReference type="EMBL" id="JBHSLN010000018">
    <property type="protein sequence ID" value="MFC5296940.1"/>
    <property type="molecule type" value="Genomic_DNA"/>
</dbReference>
<proteinExistence type="inferred from homology"/>
<evidence type="ECO:0000313" key="6">
    <source>
        <dbReference type="Proteomes" id="UP001595937"/>
    </source>
</evidence>
<keyword evidence="4" id="KW-0233">DNA recombination</keyword>
<keyword evidence="6" id="KW-1185">Reference proteome</keyword>
<dbReference type="PANTHER" id="PTHR30563:SF0">
    <property type="entry name" value="DNA RECOMBINATION PROTEIN RMUC"/>
    <property type="match status" value="1"/>
</dbReference>
<reference evidence="6" key="1">
    <citation type="journal article" date="2019" name="Int. J. Syst. Evol. Microbiol.">
        <title>The Global Catalogue of Microorganisms (GCM) 10K type strain sequencing project: providing services to taxonomists for standard genome sequencing and annotation.</title>
        <authorList>
            <consortium name="The Broad Institute Genomics Platform"/>
            <consortium name="The Broad Institute Genome Sequencing Center for Infectious Disease"/>
            <person name="Wu L."/>
            <person name="Ma J."/>
        </authorList>
    </citation>
    <scope>NUCLEOTIDE SEQUENCE [LARGE SCALE GENOMIC DNA]</scope>
    <source>
        <strain evidence="6">CGMCC 1.16455</strain>
    </source>
</reference>